<reference evidence="2" key="1">
    <citation type="submission" date="2019-12" db="UniProtKB">
        <authorList>
            <consortium name="WormBaseParasite"/>
        </authorList>
    </citation>
    <scope>IDENTIFICATION</scope>
</reference>
<evidence type="ECO:0000313" key="1">
    <source>
        <dbReference type="Proteomes" id="UP000046395"/>
    </source>
</evidence>
<dbReference type="PANTHER" id="PTHR21321">
    <property type="entry name" value="PNAS-3 RELATED"/>
    <property type="match status" value="1"/>
</dbReference>
<proteinExistence type="predicted"/>
<accession>A0A5S6QTL7</accession>
<dbReference type="Pfam" id="PF21262">
    <property type="entry name" value="RRP40_S1"/>
    <property type="match status" value="1"/>
</dbReference>
<dbReference type="SUPFAM" id="SSF50249">
    <property type="entry name" value="Nucleic acid-binding proteins"/>
    <property type="match status" value="1"/>
</dbReference>
<dbReference type="WBParaSite" id="TMUE_2000010489.1">
    <property type="protein sequence ID" value="TMUE_2000010489.1"/>
    <property type="gene ID" value="WBGene00302754"/>
</dbReference>
<evidence type="ECO:0000313" key="2">
    <source>
        <dbReference type="WBParaSite" id="TMUE_2000010489.1"/>
    </source>
</evidence>
<dbReference type="PANTHER" id="PTHR21321:SF1">
    <property type="entry name" value="EXOSOME COMPLEX COMPONENT RRP40"/>
    <property type="match status" value="1"/>
</dbReference>
<sequence length="197" mass="22117">MSEKEAVPIEEKGFLLPGDHVGKVEQYSNLGPGLGIDNAIVIAHRCGSLKQRGKWCWLDYMDKHYVPMVGDQVVGQVTHKIADGWRVEIGCAGLVNLPYMSFANATKRMRPNVRIGDLVYGKIVQTYEVEMSCVGRGYGVLPSGGNILRFPPGDARRLLLHREVMAKTIGKRRQNTEKWLLLRQQLNKPSVRQTTKC</sequence>
<dbReference type="GO" id="GO:0000467">
    <property type="term" value="P:exonucleolytic trimming to generate mature 3'-end of 5.8S rRNA from tricistronic rRNA transcript (SSU-rRNA, 5.8S rRNA, LSU-rRNA)"/>
    <property type="evidence" value="ECO:0007669"/>
    <property type="project" value="TreeGrafter"/>
</dbReference>
<dbReference type="InterPro" id="IPR012340">
    <property type="entry name" value="NA-bd_OB-fold"/>
</dbReference>
<dbReference type="GO" id="GO:0003723">
    <property type="term" value="F:RNA binding"/>
    <property type="evidence" value="ECO:0007669"/>
    <property type="project" value="InterPro"/>
</dbReference>
<dbReference type="GO" id="GO:0071035">
    <property type="term" value="P:nuclear polyadenylation-dependent rRNA catabolic process"/>
    <property type="evidence" value="ECO:0007669"/>
    <property type="project" value="TreeGrafter"/>
</dbReference>
<protein>
    <submittedName>
        <fullName evidence="2">S1 motif domain-containing protein</fullName>
    </submittedName>
</protein>
<dbReference type="Gene3D" id="2.40.50.140">
    <property type="entry name" value="Nucleic acid-binding proteins"/>
    <property type="match status" value="1"/>
</dbReference>
<dbReference type="GO" id="GO:0071051">
    <property type="term" value="P:poly(A)-dependent snoRNA 3'-end processing"/>
    <property type="evidence" value="ECO:0007669"/>
    <property type="project" value="TreeGrafter"/>
</dbReference>
<keyword evidence="1" id="KW-1185">Reference proteome</keyword>
<dbReference type="GO" id="GO:0034475">
    <property type="term" value="P:U4 snRNA 3'-end processing"/>
    <property type="evidence" value="ECO:0007669"/>
    <property type="project" value="TreeGrafter"/>
</dbReference>
<dbReference type="STRING" id="70415.A0A5S6QTL7"/>
<dbReference type="GO" id="GO:0071038">
    <property type="term" value="P:TRAMP-dependent tRNA surveillance pathway"/>
    <property type="evidence" value="ECO:0007669"/>
    <property type="project" value="TreeGrafter"/>
</dbReference>
<dbReference type="GO" id="GO:0000176">
    <property type="term" value="C:nuclear exosome (RNase complex)"/>
    <property type="evidence" value="ECO:0007669"/>
    <property type="project" value="TreeGrafter"/>
</dbReference>
<organism evidence="1 2">
    <name type="scientific">Trichuris muris</name>
    <name type="common">Mouse whipworm</name>
    <dbReference type="NCBI Taxonomy" id="70415"/>
    <lineage>
        <taxon>Eukaryota</taxon>
        <taxon>Metazoa</taxon>
        <taxon>Ecdysozoa</taxon>
        <taxon>Nematoda</taxon>
        <taxon>Enoplea</taxon>
        <taxon>Dorylaimia</taxon>
        <taxon>Trichinellida</taxon>
        <taxon>Trichuridae</taxon>
        <taxon>Trichuris</taxon>
    </lineage>
</organism>
<dbReference type="AlphaFoldDB" id="A0A5S6QTL7"/>
<dbReference type="GO" id="GO:0000177">
    <property type="term" value="C:cytoplasmic exosome (RNase complex)"/>
    <property type="evidence" value="ECO:0007669"/>
    <property type="project" value="TreeGrafter"/>
</dbReference>
<dbReference type="GO" id="GO:0071034">
    <property type="term" value="P:CUT catabolic process"/>
    <property type="evidence" value="ECO:0007669"/>
    <property type="project" value="TreeGrafter"/>
</dbReference>
<dbReference type="SUPFAM" id="SSF110324">
    <property type="entry name" value="Ribosomal L27 protein-like"/>
    <property type="match status" value="1"/>
</dbReference>
<name>A0A5S6QTL7_TRIMR</name>
<dbReference type="InterPro" id="IPR026699">
    <property type="entry name" value="Exosome_RNA_bind1/RRP40/RRP4"/>
</dbReference>
<dbReference type="Proteomes" id="UP000046395">
    <property type="component" value="Unassembled WGS sequence"/>
</dbReference>